<evidence type="ECO:0000256" key="6">
    <source>
        <dbReference type="ARBA" id="ARBA00022989"/>
    </source>
</evidence>
<feature type="region of interest" description="Disordered" evidence="8">
    <location>
        <begin position="118"/>
        <end position="153"/>
    </location>
</feature>
<keyword evidence="10" id="KW-1185">Reference proteome</keyword>
<dbReference type="InterPro" id="IPR043445">
    <property type="entry name" value="TMEPAI/LRAD4"/>
</dbReference>
<dbReference type="STRING" id="9785.ENSLAFP00000022161"/>
<proteinExistence type="inferred from homology"/>
<keyword evidence="7" id="KW-0472">Membrane</keyword>
<dbReference type="GO" id="GO:0070412">
    <property type="term" value="F:R-SMAD binding"/>
    <property type="evidence" value="ECO:0007669"/>
    <property type="project" value="InterPro"/>
</dbReference>
<dbReference type="InParanoid" id="G3U2V3"/>
<feature type="compositionally biased region" description="Basic and acidic residues" evidence="8">
    <location>
        <begin position="83"/>
        <end position="96"/>
    </location>
</feature>
<evidence type="ECO:0000256" key="8">
    <source>
        <dbReference type="SAM" id="MobiDB-lite"/>
    </source>
</evidence>
<organism evidence="9 10">
    <name type="scientific">Loxodonta africana</name>
    <name type="common">African elephant</name>
    <dbReference type="NCBI Taxonomy" id="9785"/>
    <lineage>
        <taxon>Eukaryota</taxon>
        <taxon>Metazoa</taxon>
        <taxon>Chordata</taxon>
        <taxon>Craniata</taxon>
        <taxon>Vertebrata</taxon>
        <taxon>Euteleostomi</taxon>
        <taxon>Mammalia</taxon>
        <taxon>Eutheria</taxon>
        <taxon>Afrotheria</taxon>
        <taxon>Proboscidea</taxon>
        <taxon>Elephantidae</taxon>
        <taxon>Loxodonta</taxon>
    </lineage>
</organism>
<evidence type="ECO:0000256" key="2">
    <source>
        <dbReference type="ARBA" id="ARBA00009908"/>
    </source>
</evidence>
<protein>
    <submittedName>
        <fullName evidence="9">Uncharacterized protein</fullName>
    </submittedName>
</protein>
<keyword evidence="6" id="KW-1133">Transmembrane helix</keyword>
<reference evidence="9 10" key="1">
    <citation type="submission" date="2009-06" db="EMBL/GenBank/DDBJ databases">
        <title>The Genome Sequence of Loxodonta africana (African elephant).</title>
        <authorList>
            <person name="Di Palma F."/>
            <person name="Heiman D."/>
            <person name="Young S."/>
            <person name="Johnson J."/>
            <person name="Lander E.S."/>
            <person name="Lindblad-Toh K."/>
        </authorList>
    </citation>
    <scope>NUCLEOTIDE SEQUENCE [LARGE SCALE GENOMIC DNA]</scope>
    <source>
        <strain evidence="9 10">Isolate ISIS603380</strain>
    </source>
</reference>
<dbReference type="PANTHER" id="PTHR16514:SF3">
    <property type="entry name" value="LOW-DENSITY LIPOPROTEIN RECEPTOR CLASS A DOMAIN-CONTAINING PROTEIN 4-LIKE ISOFORM X1"/>
    <property type="match status" value="1"/>
</dbReference>
<dbReference type="HOGENOM" id="CLU_074371_3_0_1"/>
<dbReference type="Ensembl" id="ENSLAFT00000036159.1">
    <property type="protein sequence ID" value="ENSLAFP00000022161.1"/>
    <property type="gene ID" value="ENSLAFG00000027657.1"/>
</dbReference>
<comment type="similarity">
    <text evidence="2">Belongs to the PMEPA1 family.</text>
</comment>
<dbReference type="AlphaFoldDB" id="G3U2V3"/>
<dbReference type="eggNOG" id="ENOG502QRYK">
    <property type="taxonomic scope" value="Eukaryota"/>
</dbReference>
<keyword evidence="5" id="KW-0967">Endosome</keyword>
<dbReference type="PANTHER" id="PTHR16514">
    <property type="entry name" value="LOW DENSITY LIPOPROTEIN RECEPTOR CLASS A DOMAIN-CONTAINING 4A"/>
    <property type="match status" value="1"/>
</dbReference>
<evidence type="ECO:0000313" key="9">
    <source>
        <dbReference type="Ensembl" id="ENSLAFP00000022161.1"/>
    </source>
</evidence>
<dbReference type="GO" id="GO:0030512">
    <property type="term" value="P:negative regulation of transforming growth factor beta receptor signaling pathway"/>
    <property type="evidence" value="ECO:0007669"/>
    <property type="project" value="InterPro"/>
</dbReference>
<name>G3U2V3_LOXAF</name>
<dbReference type="Proteomes" id="UP000007646">
    <property type="component" value="Unassembled WGS sequence"/>
</dbReference>
<evidence type="ECO:0000313" key="10">
    <source>
        <dbReference type="Proteomes" id="UP000007646"/>
    </source>
</evidence>
<dbReference type="OMA" id="CGSNGHA"/>
<keyword evidence="4" id="KW-0734">Signal transduction inhibitor</keyword>
<dbReference type="GeneTree" id="ENSGT00390000000724"/>
<dbReference type="GO" id="GO:0031901">
    <property type="term" value="C:early endosome membrane"/>
    <property type="evidence" value="ECO:0007669"/>
    <property type="project" value="UniProtKB-SubCell"/>
</dbReference>
<reference evidence="9" key="2">
    <citation type="submission" date="2025-08" db="UniProtKB">
        <authorList>
            <consortium name="Ensembl"/>
        </authorList>
    </citation>
    <scope>IDENTIFICATION</scope>
    <source>
        <strain evidence="9">Isolate ISIS603380</strain>
    </source>
</reference>
<evidence type="ECO:0000256" key="5">
    <source>
        <dbReference type="ARBA" id="ARBA00022753"/>
    </source>
</evidence>
<reference evidence="9" key="3">
    <citation type="submission" date="2025-09" db="UniProtKB">
        <authorList>
            <consortium name="Ensembl"/>
        </authorList>
    </citation>
    <scope>IDENTIFICATION</scope>
    <source>
        <strain evidence="9">Isolate ISIS603380</strain>
    </source>
</reference>
<accession>G3U2V3</accession>
<keyword evidence="3" id="KW-0812">Transmembrane</keyword>
<feature type="region of interest" description="Disordered" evidence="8">
    <location>
        <begin position="60"/>
        <end position="104"/>
    </location>
</feature>
<comment type="subcellular location">
    <subcellularLocation>
        <location evidence="1">Early endosome membrane</location>
        <topology evidence="1">Single-pass membrane protein</topology>
    </subcellularLocation>
</comment>
<evidence type="ECO:0000256" key="7">
    <source>
        <dbReference type="ARBA" id="ARBA00023136"/>
    </source>
</evidence>
<evidence type="ECO:0000256" key="1">
    <source>
        <dbReference type="ARBA" id="ARBA00004391"/>
    </source>
</evidence>
<dbReference type="GO" id="GO:0000139">
    <property type="term" value="C:Golgi membrane"/>
    <property type="evidence" value="ECO:0007669"/>
    <property type="project" value="TreeGrafter"/>
</dbReference>
<evidence type="ECO:0000256" key="4">
    <source>
        <dbReference type="ARBA" id="ARBA00022700"/>
    </source>
</evidence>
<evidence type="ECO:0000256" key="3">
    <source>
        <dbReference type="ARBA" id="ARBA00022692"/>
    </source>
</evidence>
<sequence>SSPLQEGCLWPLDSSVSRQGVSEVRGLDKVTKNNYFAQRERFGRFQPTFPYLRHEIDLPPTISLSDGRGSRRPTRGPCALQLRDPEQQRELNRESVRAPPNRTVFDSDRACSPFRGGPCPPSCHSGVSAAACGSNGHAEGPPPAYSEVVGHGP</sequence>